<feature type="compositionally biased region" description="Low complexity" evidence="1">
    <location>
        <begin position="16"/>
        <end position="52"/>
    </location>
</feature>
<dbReference type="OrthoDB" id="4157259at2759"/>
<keyword evidence="3" id="KW-1185">Reference proteome</keyword>
<sequence length="140" mass="15535">MSTSITIPMRTTYGESSKGAVAASSSSSSSYSSSPRTPQQPQTSQASTPTSSNVKYGHDRRPSLLSSSFSKQEHTVINIGDPDGVPRLITCVRSSQGYEWNPEIFLPSYVECDFESLERKRDPVHEIRLSDEEIKKMFPQ</sequence>
<dbReference type="AlphaFoldDB" id="A0A2J6RVG1"/>
<accession>A0A2J6RVG1</accession>
<protein>
    <submittedName>
        <fullName evidence="2">Uncharacterized protein</fullName>
    </submittedName>
</protein>
<reference evidence="2 3" key="1">
    <citation type="submission" date="2016-04" db="EMBL/GenBank/DDBJ databases">
        <title>A degradative enzymes factory behind the ericoid mycorrhizal symbiosis.</title>
        <authorList>
            <consortium name="DOE Joint Genome Institute"/>
            <person name="Martino E."/>
            <person name="Morin E."/>
            <person name="Grelet G."/>
            <person name="Kuo A."/>
            <person name="Kohler A."/>
            <person name="Daghino S."/>
            <person name="Barry K."/>
            <person name="Choi C."/>
            <person name="Cichocki N."/>
            <person name="Clum A."/>
            <person name="Copeland A."/>
            <person name="Hainaut M."/>
            <person name="Haridas S."/>
            <person name="Labutti K."/>
            <person name="Lindquist E."/>
            <person name="Lipzen A."/>
            <person name="Khouja H.-R."/>
            <person name="Murat C."/>
            <person name="Ohm R."/>
            <person name="Olson A."/>
            <person name="Spatafora J."/>
            <person name="Veneault-Fourrey C."/>
            <person name="Henrissat B."/>
            <person name="Grigoriev I."/>
            <person name="Martin F."/>
            <person name="Perotto S."/>
        </authorList>
    </citation>
    <scope>NUCLEOTIDE SEQUENCE [LARGE SCALE GENOMIC DNA]</scope>
    <source>
        <strain evidence="2 3">F</strain>
    </source>
</reference>
<dbReference type="EMBL" id="KZ613943">
    <property type="protein sequence ID" value="PMD42507.1"/>
    <property type="molecule type" value="Genomic_DNA"/>
</dbReference>
<feature type="region of interest" description="Disordered" evidence="1">
    <location>
        <begin position="1"/>
        <end position="82"/>
    </location>
</feature>
<proteinExistence type="predicted"/>
<name>A0A2J6RVG1_HYAVF</name>
<evidence type="ECO:0000313" key="2">
    <source>
        <dbReference type="EMBL" id="PMD42507.1"/>
    </source>
</evidence>
<evidence type="ECO:0000313" key="3">
    <source>
        <dbReference type="Proteomes" id="UP000235786"/>
    </source>
</evidence>
<evidence type="ECO:0000256" key="1">
    <source>
        <dbReference type="SAM" id="MobiDB-lite"/>
    </source>
</evidence>
<dbReference type="Proteomes" id="UP000235786">
    <property type="component" value="Unassembled WGS sequence"/>
</dbReference>
<organism evidence="2 3">
    <name type="scientific">Hyaloscypha variabilis (strain UAMH 11265 / GT02V1 / F)</name>
    <name type="common">Meliniomyces variabilis</name>
    <dbReference type="NCBI Taxonomy" id="1149755"/>
    <lineage>
        <taxon>Eukaryota</taxon>
        <taxon>Fungi</taxon>
        <taxon>Dikarya</taxon>
        <taxon>Ascomycota</taxon>
        <taxon>Pezizomycotina</taxon>
        <taxon>Leotiomycetes</taxon>
        <taxon>Helotiales</taxon>
        <taxon>Hyaloscyphaceae</taxon>
        <taxon>Hyaloscypha</taxon>
        <taxon>Hyaloscypha variabilis</taxon>
    </lineage>
</organism>
<gene>
    <name evidence="2" type="ORF">L207DRAFT_581164</name>
</gene>